<feature type="region of interest" description="Disordered" evidence="4">
    <location>
        <begin position="72"/>
        <end position="112"/>
    </location>
</feature>
<keyword evidence="7" id="KW-1185">Reference proteome</keyword>
<evidence type="ECO:0000256" key="4">
    <source>
        <dbReference type="SAM" id="MobiDB-lite"/>
    </source>
</evidence>
<feature type="repeat" description="ANK" evidence="3">
    <location>
        <begin position="393"/>
        <end position="425"/>
    </location>
</feature>
<dbReference type="InterPro" id="IPR002110">
    <property type="entry name" value="Ankyrin_rpt"/>
</dbReference>
<dbReference type="PROSITE" id="PS50088">
    <property type="entry name" value="ANK_REPEAT"/>
    <property type="match status" value="6"/>
</dbReference>
<evidence type="ECO:0000313" key="6">
    <source>
        <dbReference type="EMBL" id="KAK7424276.1"/>
    </source>
</evidence>
<dbReference type="Pfam" id="PF14420">
    <property type="entry name" value="Clr5"/>
    <property type="match status" value="1"/>
</dbReference>
<comment type="caution">
    <text evidence="6">The sequence shown here is derived from an EMBL/GenBank/DDBJ whole genome shotgun (WGS) entry which is preliminary data.</text>
</comment>
<keyword evidence="1" id="KW-0677">Repeat</keyword>
<evidence type="ECO:0000256" key="1">
    <source>
        <dbReference type="ARBA" id="ARBA00022737"/>
    </source>
</evidence>
<feature type="domain" description="Clr5" evidence="5">
    <location>
        <begin position="25"/>
        <end position="78"/>
    </location>
</feature>
<dbReference type="PROSITE" id="PS50297">
    <property type="entry name" value="ANK_REP_REGION"/>
    <property type="match status" value="5"/>
</dbReference>
<evidence type="ECO:0000256" key="3">
    <source>
        <dbReference type="PROSITE-ProRule" id="PRU00023"/>
    </source>
</evidence>
<feature type="region of interest" description="Disordered" evidence="4">
    <location>
        <begin position="1"/>
        <end position="30"/>
    </location>
</feature>
<dbReference type="PANTHER" id="PTHR24173:SF74">
    <property type="entry name" value="ANKYRIN REPEAT DOMAIN-CONTAINING PROTEIN 16"/>
    <property type="match status" value="1"/>
</dbReference>
<gene>
    <name evidence="6" type="ORF">QQX98_000544</name>
</gene>
<dbReference type="PRINTS" id="PR01415">
    <property type="entry name" value="ANKYRIN"/>
</dbReference>
<feature type="repeat" description="ANK" evidence="3">
    <location>
        <begin position="497"/>
        <end position="529"/>
    </location>
</feature>
<dbReference type="Gene3D" id="1.25.40.20">
    <property type="entry name" value="Ankyrin repeat-containing domain"/>
    <property type="match status" value="3"/>
</dbReference>
<dbReference type="SMART" id="SM00248">
    <property type="entry name" value="ANK"/>
    <property type="match status" value="11"/>
</dbReference>
<dbReference type="PANTHER" id="PTHR24173">
    <property type="entry name" value="ANKYRIN REPEAT CONTAINING"/>
    <property type="match status" value="1"/>
</dbReference>
<proteinExistence type="predicted"/>
<reference evidence="6 7" key="1">
    <citation type="journal article" date="2025" name="Microbiol. Resour. Announc.">
        <title>Draft genome sequences for Neonectria magnoliae and Neonectria punicea, canker pathogens of Liriodendron tulipifera and Acer saccharum in West Virginia.</title>
        <authorList>
            <person name="Petronek H.M."/>
            <person name="Kasson M.T."/>
            <person name="Metheny A.M."/>
            <person name="Stauder C.M."/>
            <person name="Lovett B."/>
            <person name="Lynch S.C."/>
            <person name="Garnas J.R."/>
            <person name="Kasson L.R."/>
            <person name="Stajich J.E."/>
        </authorList>
    </citation>
    <scope>NUCLEOTIDE SEQUENCE [LARGE SCALE GENOMIC DNA]</scope>
    <source>
        <strain evidence="6 7">NRRL 64653</strain>
    </source>
</reference>
<dbReference type="Pfam" id="PF12796">
    <property type="entry name" value="Ank_2"/>
    <property type="match status" value="3"/>
</dbReference>
<name>A0ABR1HUJ4_9HYPO</name>
<dbReference type="InterPro" id="IPR036770">
    <property type="entry name" value="Ankyrin_rpt-contain_sf"/>
</dbReference>
<feature type="repeat" description="ANK" evidence="3">
    <location>
        <begin position="530"/>
        <end position="562"/>
    </location>
</feature>
<keyword evidence="2 3" id="KW-0040">ANK repeat</keyword>
<evidence type="ECO:0000256" key="2">
    <source>
        <dbReference type="ARBA" id="ARBA00023043"/>
    </source>
</evidence>
<evidence type="ECO:0000313" key="7">
    <source>
        <dbReference type="Proteomes" id="UP001498476"/>
    </source>
</evidence>
<protein>
    <recommendedName>
        <fullName evidence="5">Clr5 domain-containing protein</fullName>
    </recommendedName>
</protein>
<dbReference type="Pfam" id="PF13637">
    <property type="entry name" value="Ank_4"/>
    <property type="match status" value="1"/>
</dbReference>
<dbReference type="Proteomes" id="UP001498476">
    <property type="component" value="Unassembled WGS sequence"/>
</dbReference>
<organism evidence="6 7">
    <name type="scientific">Neonectria punicea</name>
    <dbReference type="NCBI Taxonomy" id="979145"/>
    <lineage>
        <taxon>Eukaryota</taxon>
        <taxon>Fungi</taxon>
        <taxon>Dikarya</taxon>
        <taxon>Ascomycota</taxon>
        <taxon>Pezizomycotina</taxon>
        <taxon>Sordariomycetes</taxon>
        <taxon>Hypocreomycetidae</taxon>
        <taxon>Hypocreales</taxon>
        <taxon>Nectriaceae</taxon>
        <taxon>Neonectria</taxon>
    </lineage>
</organism>
<feature type="repeat" description="ANK" evidence="3">
    <location>
        <begin position="464"/>
        <end position="496"/>
    </location>
</feature>
<feature type="repeat" description="ANK" evidence="3">
    <location>
        <begin position="326"/>
        <end position="358"/>
    </location>
</feature>
<dbReference type="InterPro" id="IPR025676">
    <property type="entry name" value="Clr5_dom"/>
</dbReference>
<feature type="repeat" description="ANK" evidence="3">
    <location>
        <begin position="359"/>
        <end position="391"/>
    </location>
</feature>
<sequence length="629" mass="69840">MASLNVDVSRPSRSNVRETPANPVPDEEWNNHKQAVRDLYIDKNLRLQDVMEIMEKEHGFRATKAQYNTQLRRWGLSKNNKRDHQAPTGDGGPRDKRHCSRAEPQPVEDSYSSLELTAPAPDANLPDFTVTDDAARPADVEPHTFPSIFDDGQSANPGSIGQGTFARPSGNMYPGSQPRMHMGYQQPLSNEFPSYLGSQYVMNQHVNPQQDVQGSSFNLSYEPWASNTMNIIAEGDTQTSEHARPTLGRAFSSQVPRTLRQPIHQAAQAGNYASVKFLLDVAPACAHVTGGRDITPLWIAAQGGYLRIVDLLLRYDVDVQIPLVDTRRTPIHQAAQEGHFEVVQRLLEHRAHPDPRDENGVSPLWSAAQQGHFKIVKLLLDKKASTETTSKNGERRPIHQAAQNGHVEVVRALLEAGAEANPERQSFNDETPSPFWLAAQNGNVSIGKLLIDRGANHEFAIGSSKRRPIHQATQNGHTDFVRLLIGRGVNVDSREEDGWTPLIMAAQEGHLEIVKNLLDSSANVNAEEKDRATALWVASQQGHIDVVKKLREAGAKIISTKHSRRRPIHQATQNGHLEVVKFLVNECEEDVNAEADQEATPLVLASQGEDENRVEIMKFLYEKGAKTVI</sequence>
<dbReference type="SUPFAM" id="SSF48403">
    <property type="entry name" value="Ankyrin repeat"/>
    <property type="match status" value="1"/>
</dbReference>
<dbReference type="EMBL" id="JAZAVJ010000005">
    <property type="protein sequence ID" value="KAK7424276.1"/>
    <property type="molecule type" value="Genomic_DNA"/>
</dbReference>
<accession>A0ABR1HUJ4</accession>
<evidence type="ECO:0000259" key="5">
    <source>
        <dbReference type="Pfam" id="PF14420"/>
    </source>
</evidence>